<sequence length="83" mass="9569">MLVDETPVEVIFPEVPLVRKSRRQGRFACLGRGLAVDPRRWQRDGWWRRSLRNRLLALGFALGLSPWRLARRYGAGGAPERKA</sequence>
<dbReference type="EMBL" id="JBHRXZ010000022">
    <property type="protein sequence ID" value="MFC3608181.1"/>
    <property type="molecule type" value="Genomic_DNA"/>
</dbReference>
<dbReference type="RefSeq" id="WP_386364483.1">
    <property type="nucleotide sequence ID" value="NZ_JBHRXZ010000022.1"/>
</dbReference>
<evidence type="ECO:0000313" key="1">
    <source>
        <dbReference type="EMBL" id="MFC3608181.1"/>
    </source>
</evidence>
<evidence type="ECO:0000313" key="2">
    <source>
        <dbReference type="Proteomes" id="UP001595630"/>
    </source>
</evidence>
<reference evidence="2" key="1">
    <citation type="journal article" date="2019" name="Int. J. Syst. Evol. Microbiol.">
        <title>The Global Catalogue of Microorganisms (GCM) 10K type strain sequencing project: providing services to taxonomists for standard genome sequencing and annotation.</title>
        <authorList>
            <consortium name="The Broad Institute Genomics Platform"/>
            <consortium name="The Broad Institute Genome Sequencing Center for Infectious Disease"/>
            <person name="Wu L."/>
            <person name="Ma J."/>
        </authorList>
    </citation>
    <scope>NUCLEOTIDE SEQUENCE [LARGE SCALE GENOMIC DNA]</scope>
    <source>
        <strain evidence="2">KCTC 42447</strain>
    </source>
</reference>
<proteinExistence type="predicted"/>
<comment type="caution">
    <text evidence="1">The sequence shown here is derived from an EMBL/GenBank/DDBJ whole genome shotgun (WGS) entry which is preliminary data.</text>
</comment>
<accession>A0ABV7T9A2</accession>
<organism evidence="1 2">
    <name type="scientific">Stutzerimonas tarimensis</name>
    <dbReference type="NCBI Taxonomy" id="1507735"/>
    <lineage>
        <taxon>Bacteria</taxon>
        <taxon>Pseudomonadati</taxon>
        <taxon>Pseudomonadota</taxon>
        <taxon>Gammaproteobacteria</taxon>
        <taxon>Pseudomonadales</taxon>
        <taxon>Pseudomonadaceae</taxon>
        <taxon>Stutzerimonas</taxon>
    </lineage>
</organism>
<dbReference type="Proteomes" id="UP001595630">
    <property type="component" value="Unassembled WGS sequence"/>
</dbReference>
<name>A0ABV7T9A2_9GAMM</name>
<protein>
    <submittedName>
        <fullName evidence="1">Uncharacterized protein</fullName>
    </submittedName>
</protein>
<keyword evidence="2" id="KW-1185">Reference proteome</keyword>
<gene>
    <name evidence="1" type="ORF">ACFOMF_10370</name>
</gene>